<proteinExistence type="predicted"/>
<dbReference type="InterPro" id="IPR036890">
    <property type="entry name" value="HATPase_C_sf"/>
</dbReference>
<evidence type="ECO:0000256" key="1">
    <source>
        <dbReference type="ARBA" id="ARBA00000085"/>
    </source>
</evidence>
<dbReference type="SUPFAM" id="SSF55874">
    <property type="entry name" value="ATPase domain of HSP90 chaperone/DNA topoisomerase II/histidine kinase"/>
    <property type="match status" value="1"/>
</dbReference>
<dbReference type="PANTHER" id="PTHR24421">
    <property type="entry name" value="NITRATE/NITRITE SENSOR PROTEIN NARX-RELATED"/>
    <property type="match status" value="1"/>
</dbReference>
<accession>A0ABT2YID8</accession>
<keyword evidence="4" id="KW-0418">Kinase</keyword>
<keyword evidence="3" id="KW-0808">Transferase</keyword>
<protein>
    <recommendedName>
        <fullName evidence="2">histidine kinase</fullName>
        <ecNumber evidence="2">2.7.13.3</ecNumber>
    </recommendedName>
</protein>
<evidence type="ECO:0000256" key="3">
    <source>
        <dbReference type="ARBA" id="ARBA00022679"/>
    </source>
</evidence>
<reference evidence="8 9" key="1">
    <citation type="submission" date="2021-11" db="EMBL/GenBank/DDBJ databases">
        <authorList>
            <person name="Liang Q."/>
            <person name="Mou H."/>
            <person name="Liu Z."/>
        </authorList>
    </citation>
    <scope>NUCLEOTIDE SEQUENCE [LARGE SCALE GENOMIC DNA]</scope>
    <source>
        <strain evidence="8 9">CHU3</strain>
    </source>
</reference>
<dbReference type="PANTHER" id="PTHR24421:SF10">
    <property type="entry name" value="NITRATE_NITRITE SENSOR PROTEIN NARQ"/>
    <property type="match status" value="1"/>
</dbReference>
<feature type="transmembrane region" description="Helical" evidence="6">
    <location>
        <begin position="52"/>
        <end position="70"/>
    </location>
</feature>
<comment type="catalytic activity">
    <reaction evidence="1">
        <text>ATP + protein L-histidine = ADP + protein N-phospho-L-histidine.</text>
        <dbReference type="EC" id="2.7.13.3"/>
    </reaction>
</comment>
<feature type="transmembrane region" description="Helical" evidence="6">
    <location>
        <begin position="77"/>
        <end position="100"/>
    </location>
</feature>
<organism evidence="8 9">
    <name type="scientific">Roseateles oligotrophus</name>
    <dbReference type="NCBI Taxonomy" id="1769250"/>
    <lineage>
        <taxon>Bacteria</taxon>
        <taxon>Pseudomonadati</taxon>
        <taxon>Pseudomonadota</taxon>
        <taxon>Betaproteobacteria</taxon>
        <taxon>Burkholderiales</taxon>
        <taxon>Sphaerotilaceae</taxon>
        <taxon>Roseateles</taxon>
    </lineage>
</organism>
<keyword evidence="6" id="KW-0472">Membrane</keyword>
<dbReference type="Pfam" id="PF02518">
    <property type="entry name" value="HATPase_c"/>
    <property type="match status" value="1"/>
</dbReference>
<keyword evidence="6" id="KW-1133">Transmembrane helix</keyword>
<dbReference type="InterPro" id="IPR004358">
    <property type="entry name" value="Sig_transdc_His_kin-like_C"/>
</dbReference>
<dbReference type="InterPro" id="IPR050482">
    <property type="entry name" value="Sensor_HK_TwoCompSys"/>
</dbReference>
<gene>
    <name evidence="8" type="ORF">LNV07_16595</name>
</gene>
<sequence>MHSLLHEDSTMVRPHSLIGAATAASLLLPAASFAQATSGVISTGSADPINLWLTAMLMMMGITVALLARLCPSEERLPYLGGMMLSAVAWALLGAGTQVLGELGPSLSVACLALLTLCTLRFVLQPFAALPSWLSALLRAQLVLAPLSLWLLKAEQVANSSLVWSVLLIMELLLAMAYYARLHGNADADADAEVQDQDALLAKHRDPVLLRALLALLTSALSAFLLLQLPSGPTSATSAAASQILLAAAALLMMGMGLQAIASLARARKIAEIRHAQAEQEMHHRVAEVELSFGALVEQKLEQVTERERKRIAADLHDDLGAKLLTIVHTSESDRISTLAREALEEMRLSVRGLTGKPVQLLDALGDWRAEVVSRLGQANILAEWESPAEDIIHTLPARAYVQTTRIFREAVSNIIKHSGGTHCNISCKVQEGDFLVVIQDNGQGIPAELDGRLDRGHGMASMKSRAKQMHGQCLVESGPGWGTVIRLTIPL</sequence>
<evidence type="ECO:0000256" key="6">
    <source>
        <dbReference type="SAM" id="Phobius"/>
    </source>
</evidence>
<evidence type="ECO:0000256" key="5">
    <source>
        <dbReference type="ARBA" id="ARBA00023012"/>
    </source>
</evidence>
<evidence type="ECO:0000313" key="8">
    <source>
        <dbReference type="EMBL" id="MCV2369700.1"/>
    </source>
</evidence>
<feature type="transmembrane region" description="Helical" evidence="6">
    <location>
        <begin position="136"/>
        <end position="152"/>
    </location>
</feature>
<dbReference type="Proteomes" id="UP001209701">
    <property type="component" value="Unassembled WGS sequence"/>
</dbReference>
<evidence type="ECO:0000256" key="4">
    <source>
        <dbReference type="ARBA" id="ARBA00022777"/>
    </source>
</evidence>
<dbReference type="PROSITE" id="PS50109">
    <property type="entry name" value="HIS_KIN"/>
    <property type="match status" value="1"/>
</dbReference>
<keyword evidence="6" id="KW-0812">Transmembrane</keyword>
<comment type="caution">
    <text evidence="8">The sequence shown here is derived from an EMBL/GenBank/DDBJ whole genome shotgun (WGS) entry which is preliminary data.</text>
</comment>
<dbReference type="EMBL" id="JAJIRN010000007">
    <property type="protein sequence ID" value="MCV2369700.1"/>
    <property type="molecule type" value="Genomic_DNA"/>
</dbReference>
<feature type="transmembrane region" description="Helical" evidence="6">
    <location>
        <begin position="158"/>
        <end position="180"/>
    </location>
</feature>
<dbReference type="InterPro" id="IPR005467">
    <property type="entry name" value="His_kinase_dom"/>
</dbReference>
<feature type="transmembrane region" description="Helical" evidence="6">
    <location>
        <begin position="106"/>
        <end position="124"/>
    </location>
</feature>
<dbReference type="SMART" id="SM00387">
    <property type="entry name" value="HATPase_c"/>
    <property type="match status" value="1"/>
</dbReference>
<name>A0ABT2YID8_9BURK</name>
<dbReference type="InterPro" id="IPR003594">
    <property type="entry name" value="HATPase_dom"/>
</dbReference>
<dbReference type="CDD" id="cd16917">
    <property type="entry name" value="HATPase_UhpB-NarQ-NarX-like"/>
    <property type="match status" value="1"/>
</dbReference>
<feature type="transmembrane region" description="Helical" evidence="6">
    <location>
        <begin position="208"/>
        <end position="229"/>
    </location>
</feature>
<dbReference type="EC" id="2.7.13.3" evidence="2"/>
<evidence type="ECO:0000259" key="7">
    <source>
        <dbReference type="PROSITE" id="PS50109"/>
    </source>
</evidence>
<evidence type="ECO:0000313" key="9">
    <source>
        <dbReference type="Proteomes" id="UP001209701"/>
    </source>
</evidence>
<dbReference type="Gene3D" id="3.30.565.10">
    <property type="entry name" value="Histidine kinase-like ATPase, C-terminal domain"/>
    <property type="match status" value="1"/>
</dbReference>
<feature type="transmembrane region" description="Helical" evidence="6">
    <location>
        <begin position="241"/>
        <end position="265"/>
    </location>
</feature>
<keyword evidence="9" id="KW-1185">Reference proteome</keyword>
<keyword evidence="5" id="KW-0902">Two-component regulatory system</keyword>
<evidence type="ECO:0000256" key="2">
    <source>
        <dbReference type="ARBA" id="ARBA00012438"/>
    </source>
</evidence>
<dbReference type="PRINTS" id="PR00344">
    <property type="entry name" value="BCTRLSENSOR"/>
</dbReference>
<feature type="domain" description="Histidine kinase" evidence="7">
    <location>
        <begin position="406"/>
        <end position="492"/>
    </location>
</feature>